<dbReference type="CDD" id="cd02000">
    <property type="entry name" value="TPP_E1_PDC_ADC_BCADC"/>
    <property type="match status" value="1"/>
</dbReference>
<dbReference type="Gene3D" id="3.40.50.970">
    <property type="match status" value="1"/>
</dbReference>
<dbReference type="InterPro" id="IPR001017">
    <property type="entry name" value="DH_E1"/>
</dbReference>
<gene>
    <name evidence="4" type="primary">bkdAA</name>
    <name evidence="4" type="ORF">CARN1_1409</name>
</gene>
<sequence length="341" mass="38079">MAKTDTKGKKLERNGLSDEQLRAMFRNMLLQRQLDNRGFQLNRQGKVPFALGSEGHEALQAGAAMAFQRGKDLLAPYYRDLGLALGIGLTPYEILLSLFARAADHNGGRQFPNHYSSKAAGLMSFSSILAAHIPHAVGAAYAMKYRGERGRAVLVTCGDGTTSEGEWHESVNFASIHKLPVVFLVENNLWAISTPIEHQMGQPEIWKRAVGYGIPGHRFNGFDPIETYGNVNEALDRARSGGGPTLLEGMCYRFLAHSTDDNDMTYRTKEEVTEHRKDDPVPLFERVLLDHDVMSAADVEQLKRDVLRETNEATDRAEAMPYPTAADLYTHLYEGAWQPWQ</sequence>
<dbReference type="GO" id="GO:0009083">
    <property type="term" value="P:branched-chain amino acid catabolic process"/>
    <property type="evidence" value="ECO:0007669"/>
    <property type="project" value="TreeGrafter"/>
</dbReference>
<proteinExistence type="predicted"/>
<comment type="caution">
    <text evidence="4">The sequence shown here is derived from an EMBL/GenBank/DDBJ whole genome shotgun (WGS) entry which is preliminary data.</text>
</comment>
<name>E6PG05_9ZZZZ</name>
<keyword evidence="2" id="KW-1133">Transmembrane helix</keyword>
<protein>
    <submittedName>
        <fullName evidence="4">Branched-chain alpha-keto acid dehydrogenase E1 subunit</fullName>
        <ecNumber evidence="4">1.2.4.4</ecNumber>
    </submittedName>
</protein>
<dbReference type="EMBL" id="CABL01000008">
    <property type="protein sequence ID" value="CBH75392.1"/>
    <property type="molecule type" value="Genomic_DNA"/>
</dbReference>
<dbReference type="AlphaFoldDB" id="E6PG05"/>
<evidence type="ECO:0000256" key="2">
    <source>
        <dbReference type="SAM" id="Phobius"/>
    </source>
</evidence>
<feature type="domain" description="Dehydrogenase E1 component" evidence="3">
    <location>
        <begin position="26"/>
        <end position="325"/>
    </location>
</feature>
<keyword evidence="2" id="KW-0812">Transmembrane</keyword>
<dbReference type="InterPro" id="IPR050771">
    <property type="entry name" value="Alpha-ketoacid_DH_E1_comp"/>
</dbReference>
<dbReference type="GO" id="GO:0003863">
    <property type="term" value="F:branched-chain 2-oxo acid dehydrogenase activity"/>
    <property type="evidence" value="ECO:0007669"/>
    <property type="project" value="UniProtKB-EC"/>
</dbReference>
<evidence type="ECO:0000256" key="1">
    <source>
        <dbReference type="ARBA" id="ARBA00023002"/>
    </source>
</evidence>
<evidence type="ECO:0000259" key="3">
    <source>
        <dbReference type="Pfam" id="PF00676"/>
    </source>
</evidence>
<keyword evidence="2" id="KW-0472">Membrane</keyword>
<dbReference type="EC" id="1.2.4.4" evidence="4"/>
<accession>E6PG05</accession>
<evidence type="ECO:0000313" key="4">
    <source>
        <dbReference type="EMBL" id="CBH75392.1"/>
    </source>
</evidence>
<reference evidence="4" key="1">
    <citation type="submission" date="2009-10" db="EMBL/GenBank/DDBJ databases">
        <title>Diversity of trophic interactions inside an arsenic-rich microbial ecosystem.</title>
        <authorList>
            <person name="Bertin P.N."/>
            <person name="Heinrich-Salmeron A."/>
            <person name="Pelletier E."/>
            <person name="Goulhen-Chollet F."/>
            <person name="Arsene-Ploetze F."/>
            <person name="Gallien S."/>
            <person name="Calteau A."/>
            <person name="Vallenet D."/>
            <person name="Casiot C."/>
            <person name="Chane-Woon-Ming B."/>
            <person name="Giloteaux L."/>
            <person name="Barakat M."/>
            <person name="Bonnefoy V."/>
            <person name="Bruneel O."/>
            <person name="Chandler M."/>
            <person name="Cleiss J."/>
            <person name="Duran R."/>
            <person name="Elbaz-Poulichet F."/>
            <person name="Fonknechten N."/>
            <person name="Lauga B."/>
            <person name="Mornico D."/>
            <person name="Ortet P."/>
            <person name="Schaeffer C."/>
            <person name="Siguier P."/>
            <person name="Alexander Thil Smith A."/>
            <person name="Van Dorsselaer A."/>
            <person name="Weissenbach J."/>
            <person name="Medigue C."/>
            <person name="Le Paslier D."/>
        </authorList>
    </citation>
    <scope>NUCLEOTIDE SEQUENCE</scope>
</reference>
<dbReference type="PANTHER" id="PTHR43380">
    <property type="entry name" value="2-OXOISOVALERATE DEHYDROGENASE SUBUNIT ALPHA, MITOCHONDRIAL"/>
    <property type="match status" value="1"/>
</dbReference>
<dbReference type="InterPro" id="IPR029061">
    <property type="entry name" value="THDP-binding"/>
</dbReference>
<feature type="transmembrane region" description="Helical" evidence="2">
    <location>
        <begin position="81"/>
        <end position="100"/>
    </location>
</feature>
<feature type="transmembrane region" description="Helical" evidence="2">
    <location>
        <begin position="120"/>
        <end position="142"/>
    </location>
</feature>
<organism evidence="4">
    <name type="scientific">mine drainage metagenome</name>
    <dbReference type="NCBI Taxonomy" id="410659"/>
    <lineage>
        <taxon>unclassified sequences</taxon>
        <taxon>metagenomes</taxon>
        <taxon>ecological metagenomes</taxon>
    </lineage>
</organism>
<dbReference type="SUPFAM" id="SSF52518">
    <property type="entry name" value="Thiamin diphosphate-binding fold (THDP-binding)"/>
    <property type="match status" value="1"/>
</dbReference>
<dbReference type="Pfam" id="PF00676">
    <property type="entry name" value="E1_dh"/>
    <property type="match status" value="1"/>
</dbReference>
<keyword evidence="1 4" id="KW-0560">Oxidoreductase</keyword>
<dbReference type="PANTHER" id="PTHR43380:SF1">
    <property type="entry name" value="2-OXOISOVALERATE DEHYDROGENASE SUBUNIT ALPHA, MITOCHONDRIAL"/>
    <property type="match status" value="1"/>
</dbReference>